<name>A0AAD3CMY9_9STRA</name>
<feature type="compositionally biased region" description="Basic and acidic residues" evidence="1">
    <location>
        <begin position="14"/>
        <end position="25"/>
    </location>
</feature>
<proteinExistence type="predicted"/>
<organism evidence="3 4">
    <name type="scientific">Chaetoceros tenuissimus</name>
    <dbReference type="NCBI Taxonomy" id="426638"/>
    <lineage>
        <taxon>Eukaryota</taxon>
        <taxon>Sar</taxon>
        <taxon>Stramenopiles</taxon>
        <taxon>Ochrophyta</taxon>
        <taxon>Bacillariophyta</taxon>
        <taxon>Coscinodiscophyceae</taxon>
        <taxon>Chaetocerotophycidae</taxon>
        <taxon>Chaetocerotales</taxon>
        <taxon>Chaetocerotaceae</taxon>
        <taxon>Chaetoceros</taxon>
    </lineage>
</organism>
<dbReference type="SUPFAM" id="SSF82199">
    <property type="entry name" value="SET domain"/>
    <property type="match status" value="1"/>
</dbReference>
<gene>
    <name evidence="3" type="ORF">CTEN210_05175</name>
</gene>
<dbReference type="EMBL" id="BLLK01000029">
    <property type="protein sequence ID" value="GFH48699.1"/>
    <property type="molecule type" value="Genomic_DNA"/>
</dbReference>
<evidence type="ECO:0000256" key="1">
    <source>
        <dbReference type="SAM" id="MobiDB-lite"/>
    </source>
</evidence>
<dbReference type="PROSITE" id="PS50280">
    <property type="entry name" value="SET"/>
    <property type="match status" value="1"/>
</dbReference>
<evidence type="ECO:0000259" key="2">
    <source>
        <dbReference type="PROSITE" id="PS50280"/>
    </source>
</evidence>
<reference evidence="3 4" key="1">
    <citation type="journal article" date="2021" name="Sci. Rep.">
        <title>The genome of the diatom Chaetoceros tenuissimus carries an ancient integrated fragment of an extant virus.</title>
        <authorList>
            <person name="Hongo Y."/>
            <person name="Kimura K."/>
            <person name="Takaki Y."/>
            <person name="Yoshida Y."/>
            <person name="Baba S."/>
            <person name="Kobayashi G."/>
            <person name="Nagasaki K."/>
            <person name="Hano T."/>
            <person name="Tomaru Y."/>
        </authorList>
    </citation>
    <scope>NUCLEOTIDE SEQUENCE [LARGE SCALE GENOMIC DNA]</scope>
    <source>
        <strain evidence="3 4">NIES-3715</strain>
    </source>
</reference>
<comment type="caution">
    <text evidence="3">The sequence shown here is derived from an EMBL/GenBank/DDBJ whole genome shotgun (WGS) entry which is preliminary data.</text>
</comment>
<evidence type="ECO:0000313" key="3">
    <source>
        <dbReference type="EMBL" id="GFH48699.1"/>
    </source>
</evidence>
<dbReference type="InterPro" id="IPR046341">
    <property type="entry name" value="SET_dom_sf"/>
</dbReference>
<dbReference type="Gene3D" id="2.170.270.10">
    <property type="entry name" value="SET domain"/>
    <property type="match status" value="1"/>
</dbReference>
<keyword evidence="4" id="KW-1185">Reference proteome</keyword>
<accession>A0AAD3CMY9</accession>
<feature type="region of interest" description="Disordered" evidence="1">
    <location>
        <begin position="1"/>
        <end position="25"/>
    </location>
</feature>
<dbReference type="Proteomes" id="UP001054902">
    <property type="component" value="Unassembled WGS sequence"/>
</dbReference>
<sequence length="300" mass="35449">MPETRSKTKKKTEQRKSEKEENNRKELYAVRVKMCKLLKQRENPDVMRADDDQLACTTRRAPKGASEVMEEMKRPLLKKTDKPPTSEVKVNIYQNIPTEKWWNTWFEDKSGVFWNDVRKAQEKSHSLPNEFYEREIHHKVQWSKIIISECNNPCLNSYKDTTDENVMYQLHFHGMKWVHIAKSKRENGGWGLFASRRFETGDSISIYIGYKQNVMKSEYRCHDVDTTDLKNHLFLGAHFINSATFNTDKNNVFIKGPKKGKKNKERANVKYRTDYLVQARARIEKGQEILADYKWYHGSS</sequence>
<dbReference type="AlphaFoldDB" id="A0AAD3CMY9"/>
<protein>
    <recommendedName>
        <fullName evidence="2">SET domain-containing protein</fullName>
    </recommendedName>
</protein>
<dbReference type="InterPro" id="IPR001214">
    <property type="entry name" value="SET_dom"/>
</dbReference>
<feature type="domain" description="SET" evidence="2">
    <location>
        <begin position="176"/>
        <end position="294"/>
    </location>
</feature>
<evidence type="ECO:0000313" key="4">
    <source>
        <dbReference type="Proteomes" id="UP001054902"/>
    </source>
</evidence>